<keyword evidence="1" id="KW-1185">Reference proteome</keyword>
<dbReference type="Proteomes" id="UP001652625">
    <property type="component" value="Chromosome 08"/>
</dbReference>
<proteinExistence type="predicted"/>
<name>A0ABM4CBH6_HYDVU</name>
<dbReference type="PANTHER" id="PTHR45749:SF35">
    <property type="entry name" value="AC-LIKE TRANSPOSASE-RELATED"/>
    <property type="match status" value="1"/>
</dbReference>
<protein>
    <submittedName>
        <fullName evidence="2">Uncharacterized protein LOC136083546</fullName>
    </submittedName>
</protein>
<dbReference type="GeneID" id="136083546"/>
<evidence type="ECO:0000313" key="1">
    <source>
        <dbReference type="Proteomes" id="UP001652625"/>
    </source>
</evidence>
<gene>
    <name evidence="2" type="primary">LOC136083546</name>
</gene>
<organism evidence="1 2">
    <name type="scientific">Hydra vulgaris</name>
    <name type="common">Hydra</name>
    <name type="synonym">Hydra attenuata</name>
    <dbReference type="NCBI Taxonomy" id="6087"/>
    <lineage>
        <taxon>Eukaryota</taxon>
        <taxon>Metazoa</taxon>
        <taxon>Cnidaria</taxon>
        <taxon>Hydrozoa</taxon>
        <taxon>Hydroidolina</taxon>
        <taxon>Anthoathecata</taxon>
        <taxon>Aplanulata</taxon>
        <taxon>Hydridae</taxon>
        <taxon>Hydra</taxon>
    </lineage>
</organism>
<dbReference type="RefSeq" id="XP_065659022.1">
    <property type="nucleotide sequence ID" value="XM_065802950.1"/>
</dbReference>
<accession>A0ABM4CBH6</accession>
<dbReference type="PANTHER" id="PTHR45749">
    <property type="match status" value="1"/>
</dbReference>
<reference evidence="2" key="1">
    <citation type="submission" date="2025-08" db="UniProtKB">
        <authorList>
            <consortium name="RefSeq"/>
        </authorList>
    </citation>
    <scope>IDENTIFICATION</scope>
</reference>
<sequence>MTWHDLIKRFKGSFTIDAVQQRQMDETTKHWRHVLERLFSIKKFHGSHNVGLRGTSNKLCNDNNGCFLKIVELLSKFDPVMKEHIRRIKNKEIYSHYLGKNIQNEIIQILSKAVKEKIVVDLKASKYYSIIVDFVNDAAGSFLDAVTLFDIVQHLFVFFSSSTQRWNVLREFVEGLTLKGLRETRLANRIDALKSLRHQLREIIQALKSFWNIELPVSSVTATKNKSESRALLQKIDFKFVCCLITWYDVLSQLEITSKSLQEVNLNTPQAVH</sequence>
<evidence type="ECO:0000313" key="2">
    <source>
        <dbReference type="RefSeq" id="XP_065659022.1"/>
    </source>
</evidence>